<reference evidence="1 2" key="1">
    <citation type="journal article" date="2012" name="PLoS ONE">
        <title>Edwardsiella comparative phylogenomics reveal the new intra/inter-species taxonomic relationships, virulence evolution and niche adaptation mechanisms.</title>
        <authorList>
            <person name="Yang M."/>
            <person name="Lv Y."/>
            <person name="Xiao J."/>
            <person name="Wu H."/>
            <person name="Zheng H."/>
            <person name="Liu Q."/>
            <person name="Zhang Y."/>
            <person name="Wang Q."/>
        </authorList>
    </citation>
    <scope>NUCLEOTIDE SEQUENCE [LARGE SCALE GENOMIC DNA]</scope>
    <source>
        <strain evidence="2">080813</strain>
    </source>
</reference>
<dbReference type="EMBL" id="CP006664">
    <property type="protein sequence ID" value="AIJ10513.1"/>
    <property type="molecule type" value="Genomic_DNA"/>
</dbReference>
<sequence length="46" mass="4962">MAISPDNEENSSFTQALTCLDEILYLVSNLIVLLGMLLSSEECGLA</sequence>
<organism evidence="1 2">
    <name type="scientific">Edwardsiella anguillarum ET080813</name>
    <dbReference type="NCBI Taxonomy" id="667120"/>
    <lineage>
        <taxon>Bacteria</taxon>
        <taxon>Pseudomonadati</taxon>
        <taxon>Pseudomonadota</taxon>
        <taxon>Gammaproteobacteria</taxon>
        <taxon>Enterobacterales</taxon>
        <taxon>Hafniaceae</taxon>
        <taxon>Edwardsiella</taxon>
    </lineage>
</organism>
<dbReference type="HOGENOM" id="CLU_3183100_0_0_6"/>
<dbReference type="AlphaFoldDB" id="A0A076LVP7"/>
<proteinExistence type="predicted"/>
<accession>A0A076LVP7</accession>
<protein>
    <submittedName>
        <fullName evidence="1">Uncharacterized protein</fullName>
    </submittedName>
</protein>
<dbReference type="Proteomes" id="UP000028681">
    <property type="component" value="Chromosome"/>
</dbReference>
<evidence type="ECO:0000313" key="2">
    <source>
        <dbReference type="Proteomes" id="UP000028681"/>
    </source>
</evidence>
<gene>
    <name evidence="1" type="ORF">ETEE_4107</name>
</gene>
<evidence type="ECO:0000313" key="1">
    <source>
        <dbReference type="EMBL" id="AIJ10513.1"/>
    </source>
</evidence>
<dbReference type="KEGG" id="ete:ETEE_4107"/>
<name>A0A076LVP7_9GAMM</name>